<accession>A0A552I605</accession>
<evidence type="ECO:0000313" key="1">
    <source>
        <dbReference type="EMBL" id="TRU78895.1"/>
    </source>
</evidence>
<dbReference type="EMBL" id="SFAZ01000055">
    <property type="protein sequence ID" value="TRU78895.1"/>
    <property type="molecule type" value="Genomic_DNA"/>
</dbReference>
<gene>
    <name evidence="1" type="ORF">EWV77_03620</name>
</gene>
<dbReference type="AlphaFoldDB" id="A0A552I605"/>
<dbReference type="Proteomes" id="UP000320674">
    <property type="component" value="Unassembled WGS sequence"/>
</dbReference>
<dbReference type="PANTHER" id="PTHR38134:SF2">
    <property type="entry name" value="GALACTOKINASE"/>
    <property type="match status" value="1"/>
</dbReference>
<protein>
    <submittedName>
        <fullName evidence="1">Glycosyl transferase</fullName>
    </submittedName>
</protein>
<keyword evidence="1" id="KW-0808">Transferase</keyword>
<dbReference type="SUPFAM" id="SSF53756">
    <property type="entry name" value="UDP-Glycosyltransferase/glycogen phosphorylase"/>
    <property type="match status" value="1"/>
</dbReference>
<proteinExistence type="predicted"/>
<dbReference type="GO" id="GO:0016740">
    <property type="term" value="F:transferase activity"/>
    <property type="evidence" value="ECO:0007669"/>
    <property type="project" value="UniProtKB-KW"/>
</dbReference>
<organism evidence="1 2">
    <name type="scientific">Microcystis viridis Mv_BB_P_19951000_S68D</name>
    <dbReference type="NCBI Taxonomy" id="2486270"/>
    <lineage>
        <taxon>Bacteria</taxon>
        <taxon>Bacillati</taxon>
        <taxon>Cyanobacteriota</taxon>
        <taxon>Cyanophyceae</taxon>
        <taxon>Oscillatoriophycideae</taxon>
        <taxon>Chroococcales</taxon>
        <taxon>Microcystaceae</taxon>
        <taxon>Microcystis</taxon>
    </lineage>
</organism>
<evidence type="ECO:0000313" key="2">
    <source>
        <dbReference type="Proteomes" id="UP000320674"/>
    </source>
</evidence>
<name>A0A552I605_MICVR</name>
<dbReference type="PANTHER" id="PTHR38134">
    <property type="entry name" value="SLR1395 PROTEIN"/>
    <property type="match status" value="1"/>
</dbReference>
<comment type="caution">
    <text evidence="1">The sequence shown here is derived from an EMBL/GenBank/DDBJ whole genome shotgun (WGS) entry which is preliminary data.</text>
</comment>
<sequence length="365" mass="41193">MSRPVVYFAVTNHGFGHAVRSASVVANIIKLNPEILPILVTTAPRWLLDSYISGEYIQRHRGFDVGVIQSDSLTMDKLATKEKLEQIIAKSRAIIASEVNFIKTNRVGLVVADLPPLAALIAKSAGLPCWMIGNFGWDFIYRDWGEEFAGISDWISRCYNQCDRLFKLPLAEAMTAFPHVSEAGLTGGTPRYSEEQLRQEFKLNAPKEKTILLSFGGLGLEAIPYDNLARFPDWQFITFEKNAPELPNLVRLQDKPDRSYRPVDFMPLCDRIISKPGYSTFAEALKLEVPIVSLMREGFAESAILLAGIQDYSYHQIISSEEFFQGNWDFLRQAPQPPRLKVKLAKDGAESIARAIVEYFERQQQ</sequence>
<dbReference type="InterPro" id="IPR053205">
    <property type="entry name" value="GHMP_kinase_L-arabinokinase"/>
</dbReference>
<reference evidence="1 2" key="1">
    <citation type="submission" date="2019-01" db="EMBL/GenBank/DDBJ databases">
        <title>Coherence of Microcystis species and biogeography revealed through population genomics.</title>
        <authorList>
            <person name="Perez-Carrascal O.M."/>
            <person name="Terrat Y."/>
            <person name="Giani A."/>
            <person name="Fortin N."/>
            <person name="Tromas N."/>
            <person name="Shapiro B.J."/>
        </authorList>
    </citation>
    <scope>NUCLEOTIDE SEQUENCE [LARGE SCALE GENOMIC DNA]</scope>
    <source>
        <strain evidence="1">Mv_BB_P_19951000_S68D</strain>
    </source>
</reference>